<dbReference type="AlphaFoldDB" id="A0A1B7HMC9"/>
<dbReference type="RefSeq" id="WP_064519083.1">
    <property type="nucleotide sequence ID" value="NZ_LXEP01000047.1"/>
</dbReference>
<protein>
    <submittedName>
        <fullName evidence="1">Putative phage-tail assembly protein</fullName>
    </submittedName>
</protein>
<comment type="caution">
    <text evidence="1">The sequence shown here is derived from an EMBL/GenBank/DDBJ whole genome shotgun (WGS) entry which is preliminary data.</text>
</comment>
<name>A0A1B7HMC9_9ENTR</name>
<evidence type="ECO:0000313" key="2">
    <source>
        <dbReference type="Proteomes" id="UP000078504"/>
    </source>
</evidence>
<dbReference type="Proteomes" id="UP000078504">
    <property type="component" value="Unassembled WGS sequence"/>
</dbReference>
<proteinExistence type="predicted"/>
<accession>A0A1B7HMC9</accession>
<sequence>MKTRYQLLIIAFVAAALGGIGYALHYNGYESGKFDDNQAWNIKWAERDGKDLLELAGRQEQERTEEQRRQNEINQVTADAQTQLDKARLDAAHAEHSADQLQLTITNIRRQLAASETSKLSSAATAGAARATATDMFAQLLIESDKAAGEYAAAADRARIAGLACERSYDAVVNHAE</sequence>
<organism evidence="1 2">
    <name type="scientific">Buttiauxella gaviniae ATCC 51604</name>
    <dbReference type="NCBI Taxonomy" id="1354253"/>
    <lineage>
        <taxon>Bacteria</taxon>
        <taxon>Pseudomonadati</taxon>
        <taxon>Pseudomonadota</taxon>
        <taxon>Gammaproteobacteria</taxon>
        <taxon>Enterobacterales</taxon>
        <taxon>Enterobacteriaceae</taxon>
        <taxon>Buttiauxella</taxon>
    </lineage>
</organism>
<gene>
    <name evidence="1" type="ORF">M977_04518</name>
</gene>
<dbReference type="Pfam" id="PF10721">
    <property type="entry name" value="DUF2514"/>
    <property type="match status" value="1"/>
</dbReference>
<evidence type="ECO:0000313" key="1">
    <source>
        <dbReference type="EMBL" id="OAT16768.1"/>
    </source>
</evidence>
<reference evidence="1 2" key="1">
    <citation type="submission" date="2016-04" db="EMBL/GenBank/DDBJ databases">
        <title>ATOL: Assembling a taxonomically balanced genome-scale reconstruction of the evolutionary history of the Enterobacteriaceae.</title>
        <authorList>
            <person name="Plunkett G.III."/>
            <person name="Neeno-Eckwall E.C."/>
            <person name="Glasner J.D."/>
            <person name="Perna N.T."/>
        </authorList>
    </citation>
    <scope>NUCLEOTIDE SEQUENCE [LARGE SCALE GENOMIC DNA]</scope>
    <source>
        <strain evidence="1 2">ATCC 51604</strain>
    </source>
</reference>
<dbReference type="EMBL" id="LXEP01000047">
    <property type="protein sequence ID" value="OAT16768.1"/>
    <property type="molecule type" value="Genomic_DNA"/>
</dbReference>
<dbReference type="InterPro" id="IPR019659">
    <property type="entry name" value="DUF2514"/>
</dbReference>
<dbReference type="PATRIC" id="fig|1354253.4.peg.4642"/>